<sequence>MNDIKLFSLTNLDTICGPMIDALTQGVMVWGTISYASQSPLVFIERSLNANRYIGKVLEPY</sequence>
<dbReference type="EMBL" id="QDEB01034002">
    <property type="protein sequence ID" value="RZC39485.1"/>
    <property type="molecule type" value="Genomic_DNA"/>
</dbReference>
<proteinExistence type="predicted"/>
<organism evidence="1 2">
    <name type="scientific">Asbolus verrucosus</name>
    <name type="common">Desert ironclad beetle</name>
    <dbReference type="NCBI Taxonomy" id="1661398"/>
    <lineage>
        <taxon>Eukaryota</taxon>
        <taxon>Metazoa</taxon>
        <taxon>Ecdysozoa</taxon>
        <taxon>Arthropoda</taxon>
        <taxon>Hexapoda</taxon>
        <taxon>Insecta</taxon>
        <taxon>Pterygota</taxon>
        <taxon>Neoptera</taxon>
        <taxon>Endopterygota</taxon>
        <taxon>Coleoptera</taxon>
        <taxon>Polyphaga</taxon>
        <taxon>Cucujiformia</taxon>
        <taxon>Tenebrionidae</taxon>
        <taxon>Pimeliinae</taxon>
        <taxon>Asbolus</taxon>
    </lineage>
</organism>
<gene>
    <name evidence="1" type="ORF">BDFB_014817</name>
</gene>
<feature type="non-terminal residue" evidence="1">
    <location>
        <position position="61"/>
    </location>
</feature>
<protein>
    <submittedName>
        <fullName evidence="1">Uncharacterized protein</fullName>
    </submittedName>
</protein>
<dbReference type="OrthoDB" id="25402at2759"/>
<comment type="caution">
    <text evidence="1">The sequence shown here is derived from an EMBL/GenBank/DDBJ whole genome shotgun (WGS) entry which is preliminary data.</text>
</comment>
<accession>A0A482W3H5</accession>
<evidence type="ECO:0000313" key="1">
    <source>
        <dbReference type="EMBL" id="RZC39485.1"/>
    </source>
</evidence>
<evidence type="ECO:0000313" key="2">
    <source>
        <dbReference type="Proteomes" id="UP000292052"/>
    </source>
</evidence>
<name>A0A482W3H5_ASBVE</name>
<dbReference type="GO" id="GO:0003676">
    <property type="term" value="F:nucleic acid binding"/>
    <property type="evidence" value="ECO:0007669"/>
    <property type="project" value="InterPro"/>
</dbReference>
<dbReference type="InterPro" id="IPR036397">
    <property type="entry name" value="RNaseH_sf"/>
</dbReference>
<dbReference type="AlphaFoldDB" id="A0A482W3H5"/>
<keyword evidence="2" id="KW-1185">Reference proteome</keyword>
<dbReference type="Gene3D" id="3.30.420.10">
    <property type="entry name" value="Ribonuclease H-like superfamily/Ribonuclease H"/>
    <property type="match status" value="1"/>
</dbReference>
<reference evidence="1 2" key="1">
    <citation type="submission" date="2017-03" db="EMBL/GenBank/DDBJ databases">
        <title>Genome of the blue death feigning beetle - Asbolus verrucosus.</title>
        <authorList>
            <person name="Rider S.D."/>
        </authorList>
    </citation>
    <scope>NUCLEOTIDE SEQUENCE [LARGE SCALE GENOMIC DNA]</scope>
    <source>
        <strain evidence="1">Butters</strain>
        <tissue evidence="1">Head and leg muscle</tissue>
    </source>
</reference>
<dbReference type="Proteomes" id="UP000292052">
    <property type="component" value="Unassembled WGS sequence"/>
</dbReference>